<organism evidence="2 3">
    <name type="scientific">Chaetomium globosum (strain ATCC 6205 / CBS 148.51 / DSM 1962 / NBRC 6347 / NRRL 1970)</name>
    <name type="common">Soil fungus</name>
    <dbReference type="NCBI Taxonomy" id="306901"/>
    <lineage>
        <taxon>Eukaryota</taxon>
        <taxon>Fungi</taxon>
        <taxon>Dikarya</taxon>
        <taxon>Ascomycota</taxon>
        <taxon>Pezizomycotina</taxon>
        <taxon>Sordariomycetes</taxon>
        <taxon>Sordariomycetidae</taxon>
        <taxon>Sordariales</taxon>
        <taxon>Chaetomiaceae</taxon>
        <taxon>Chaetomium</taxon>
    </lineage>
</organism>
<evidence type="ECO:0000313" key="3">
    <source>
        <dbReference type="Proteomes" id="UP000001056"/>
    </source>
</evidence>
<reference evidence="3" key="1">
    <citation type="journal article" date="2015" name="Genome Announc.">
        <title>Draft genome sequence of the cellulolytic fungus Chaetomium globosum.</title>
        <authorList>
            <person name="Cuomo C.A."/>
            <person name="Untereiner W.A."/>
            <person name="Ma L.-J."/>
            <person name="Grabherr M."/>
            <person name="Birren B.W."/>
        </authorList>
    </citation>
    <scope>NUCLEOTIDE SEQUENCE [LARGE SCALE GENOMIC DNA]</scope>
    <source>
        <strain evidence="3">ATCC 6205 / CBS 148.51 / DSM 1962 / NBRC 6347 / NRRL 1970</strain>
    </source>
</reference>
<dbReference type="AlphaFoldDB" id="Q2GS82"/>
<keyword evidence="3" id="KW-1185">Reference proteome</keyword>
<name>Q2GS82_CHAGB</name>
<dbReference type="EMBL" id="CH408034">
    <property type="protein sequence ID" value="EAQ85158.1"/>
    <property type="molecule type" value="Genomic_DNA"/>
</dbReference>
<dbReference type="Proteomes" id="UP000001056">
    <property type="component" value="Unassembled WGS sequence"/>
</dbReference>
<dbReference type="RefSeq" id="XP_001227099.1">
    <property type="nucleotide sequence ID" value="XM_001227098.1"/>
</dbReference>
<accession>Q2GS82</accession>
<evidence type="ECO:0000313" key="2">
    <source>
        <dbReference type="EMBL" id="EAQ85158.1"/>
    </source>
</evidence>
<dbReference type="VEuPathDB" id="FungiDB:CHGG_09172"/>
<dbReference type="InParanoid" id="Q2GS82"/>
<protein>
    <submittedName>
        <fullName evidence="2">Uncharacterized protein</fullName>
    </submittedName>
</protein>
<evidence type="ECO:0000256" key="1">
    <source>
        <dbReference type="SAM" id="MobiDB-lite"/>
    </source>
</evidence>
<gene>
    <name evidence="2" type="ORF">CHGG_09172</name>
</gene>
<dbReference type="HOGENOM" id="CLU_2426819_0_0_1"/>
<feature type="region of interest" description="Disordered" evidence="1">
    <location>
        <begin position="1"/>
        <end position="43"/>
    </location>
</feature>
<dbReference type="GeneID" id="4394987"/>
<sequence>MAHSFLSERLVGNIGNRPCVPPETPSRRPIRKTDASPGTKEVNRAPLRYISGIELIFEKGSLTQPGKPINDAAGAVQLANMRRFLGAGGPF</sequence>
<proteinExistence type="predicted"/>